<name>A0A1H8SST8_9PSEU</name>
<accession>A0A1H8SST8</accession>
<dbReference type="AlphaFoldDB" id="A0A1H8SST8"/>
<keyword evidence="2" id="KW-1185">Reference proteome</keyword>
<reference evidence="1 2" key="1">
    <citation type="submission" date="2016-10" db="EMBL/GenBank/DDBJ databases">
        <authorList>
            <person name="de Groot N.N."/>
        </authorList>
    </citation>
    <scope>NUCLEOTIDE SEQUENCE [LARGE SCALE GENOMIC DNA]</scope>
    <source>
        <strain evidence="1 2">DSM 44993</strain>
    </source>
</reference>
<evidence type="ECO:0000313" key="2">
    <source>
        <dbReference type="Proteomes" id="UP000198582"/>
    </source>
</evidence>
<organism evidence="1 2">
    <name type="scientific">Amycolatopsis saalfeldensis</name>
    <dbReference type="NCBI Taxonomy" id="394193"/>
    <lineage>
        <taxon>Bacteria</taxon>
        <taxon>Bacillati</taxon>
        <taxon>Actinomycetota</taxon>
        <taxon>Actinomycetes</taxon>
        <taxon>Pseudonocardiales</taxon>
        <taxon>Pseudonocardiaceae</taxon>
        <taxon>Amycolatopsis</taxon>
    </lineage>
</organism>
<sequence length="391" mass="41988">MARPRPGPRGLLRVVSLTSELADPASVLTSWCARVFTGTPAVAAEVARAVGDVKPVRPAGRDVPRRHWAEIGGAFGQRVADLVQPAPPYYALLGLVGAQWATGEWAHRQAAAYPTHRDLPEEYRARALFVRPAATTWLDLGDPFPAAEAVPGTEAVWGELLERSRGYLAEHAPPGTLAQPGAEAGLARTNWVLSACEDIYRSGGIDPRLARAVDGGAPTVDLLRGLAGEDQVAELVRLAQRLHERGALWEMRALAGNPPEGRQLGIAGPTIVPGWADGDILLGAIDPETGVDERGATLVDVKTVAAVRDPARVGRWLWQVLLYAWLDTGGRYDIRRTGLLLARHGTLLTWPVDELAAKLLGGPETTEYRRDEARELVGRILASVGLELPPA</sequence>
<gene>
    <name evidence="1" type="ORF">SAMN04489732_102269</name>
</gene>
<dbReference type="EMBL" id="FOEF01000002">
    <property type="protein sequence ID" value="SEO81820.1"/>
    <property type="molecule type" value="Genomic_DNA"/>
</dbReference>
<evidence type="ECO:0000313" key="1">
    <source>
        <dbReference type="EMBL" id="SEO81820.1"/>
    </source>
</evidence>
<dbReference type="STRING" id="394193.SAMN04489732_102269"/>
<protein>
    <submittedName>
        <fullName evidence="1">Uncharacterized protein</fullName>
    </submittedName>
</protein>
<proteinExistence type="predicted"/>
<dbReference type="Proteomes" id="UP000198582">
    <property type="component" value="Unassembled WGS sequence"/>
</dbReference>